<dbReference type="Gene3D" id="3.40.630.10">
    <property type="entry name" value="Zn peptidases"/>
    <property type="match status" value="1"/>
</dbReference>
<dbReference type="GeneID" id="97191485"/>
<evidence type="ECO:0000259" key="1">
    <source>
        <dbReference type="Pfam" id="PF04389"/>
    </source>
</evidence>
<dbReference type="GO" id="GO:0008235">
    <property type="term" value="F:metalloexopeptidase activity"/>
    <property type="evidence" value="ECO:0007669"/>
    <property type="project" value="InterPro"/>
</dbReference>
<protein>
    <submittedName>
        <fullName evidence="2">Zn-dependent exopeptidase M28</fullName>
    </submittedName>
</protein>
<dbReference type="GO" id="GO:0006508">
    <property type="term" value="P:proteolysis"/>
    <property type="evidence" value="ECO:0007669"/>
    <property type="project" value="InterPro"/>
</dbReference>
<evidence type="ECO:0000313" key="2">
    <source>
        <dbReference type="EMBL" id="RGE84445.1"/>
    </source>
</evidence>
<feature type="domain" description="Peptidase M28" evidence="1">
    <location>
        <begin position="182"/>
        <end position="355"/>
    </location>
</feature>
<name>A0A3E3JY77_9FIRM</name>
<dbReference type="RefSeq" id="WP_082350000.1">
    <property type="nucleotide sequence ID" value="NZ_CALBAT010000018.1"/>
</dbReference>
<dbReference type="Gene3D" id="3.50.30.30">
    <property type="match status" value="1"/>
</dbReference>
<evidence type="ECO:0000313" key="3">
    <source>
        <dbReference type="Proteomes" id="UP000261080"/>
    </source>
</evidence>
<dbReference type="PANTHER" id="PTHR12147">
    <property type="entry name" value="METALLOPEPTIDASE M28 FAMILY MEMBER"/>
    <property type="match status" value="1"/>
</dbReference>
<dbReference type="Pfam" id="PF04389">
    <property type="entry name" value="Peptidase_M28"/>
    <property type="match status" value="1"/>
</dbReference>
<proteinExistence type="predicted"/>
<dbReference type="EMBL" id="QVLX01000016">
    <property type="protein sequence ID" value="RGE84445.1"/>
    <property type="molecule type" value="Genomic_DNA"/>
</dbReference>
<dbReference type="AlphaFoldDB" id="A0A3E3JY77"/>
<organism evidence="2 3">
    <name type="scientific">Sellimonas intestinalis</name>
    <dbReference type="NCBI Taxonomy" id="1653434"/>
    <lineage>
        <taxon>Bacteria</taxon>
        <taxon>Bacillati</taxon>
        <taxon>Bacillota</taxon>
        <taxon>Clostridia</taxon>
        <taxon>Lachnospirales</taxon>
        <taxon>Lachnospiraceae</taxon>
        <taxon>Sellimonas</taxon>
    </lineage>
</organism>
<dbReference type="Proteomes" id="UP000261080">
    <property type="component" value="Unassembled WGS sequence"/>
</dbReference>
<accession>A0A3E3JY77</accession>
<reference evidence="2 3" key="1">
    <citation type="submission" date="2018-08" db="EMBL/GenBank/DDBJ databases">
        <title>A genome reference for cultivated species of the human gut microbiota.</title>
        <authorList>
            <person name="Zou Y."/>
            <person name="Xue W."/>
            <person name="Luo G."/>
        </authorList>
    </citation>
    <scope>NUCLEOTIDE SEQUENCE [LARGE SCALE GENOMIC DNA]</scope>
    <source>
        <strain evidence="2 3">AF37-2AT</strain>
    </source>
</reference>
<dbReference type="SUPFAM" id="SSF53187">
    <property type="entry name" value="Zn-dependent exopeptidases"/>
    <property type="match status" value="1"/>
</dbReference>
<comment type="caution">
    <text evidence="2">The sequence shown here is derived from an EMBL/GenBank/DDBJ whole genome shotgun (WGS) entry which is preliminary data.</text>
</comment>
<dbReference type="PANTHER" id="PTHR12147:SF26">
    <property type="entry name" value="PEPTIDASE M28 DOMAIN-CONTAINING PROTEIN"/>
    <property type="match status" value="1"/>
</dbReference>
<dbReference type="InterPro" id="IPR045175">
    <property type="entry name" value="M28_fam"/>
</dbReference>
<keyword evidence="3" id="KW-1185">Reference proteome</keyword>
<dbReference type="InterPro" id="IPR007484">
    <property type="entry name" value="Peptidase_M28"/>
</dbReference>
<gene>
    <name evidence="2" type="ORF">DW016_15405</name>
</gene>
<dbReference type="OrthoDB" id="233977at2"/>
<sequence length="368" mass="42333">MQKHDRSNMQEVWEKLVDFGIKPMGSDNLQRAGEYLYQVMAEICDQVEIHQYQVPCWEVKDWRLEDQNGKEIKSYLFLESGSSEKFEGYVEFAGYHRVWDMYVWRRYKIVDAEGRICAYITVRENEGAIPQMLFAKSDLPHFMVGSKEEAILKEAEKSRALLRGFAETKINKSGYCRNLSGEIGEGREKVILCAHYDTVYSTVGAYDNAAGTAVVLETARQLTQYGLNKKIEILLTDGEEFNLKGARFRAAEERGDISFVLNIDGVGREDILEVWCGPETFERKVRAVLDKSKEKFIPRYICPPPPGSDHAPFYEKGIPVCMLTFNDQGILHTPEDIIEKSKLRNMEKMVRLNLELLERIGVIQRDTN</sequence>